<reference evidence="9" key="1">
    <citation type="submission" date="2021-01" db="EMBL/GenBank/DDBJ databases">
        <authorList>
            <person name="Corre E."/>
            <person name="Pelletier E."/>
            <person name="Niang G."/>
            <person name="Scheremetjew M."/>
            <person name="Finn R."/>
            <person name="Kale V."/>
            <person name="Holt S."/>
            <person name="Cochrane G."/>
            <person name="Meng A."/>
            <person name="Brown T."/>
            <person name="Cohen L."/>
        </authorList>
    </citation>
    <scope>NUCLEOTIDE SEQUENCE</scope>
    <source>
        <strain evidence="9">CCMP1413</strain>
    </source>
</reference>
<protein>
    <recommendedName>
        <fullName evidence="8">Protein kinase domain-containing protein</fullName>
    </recommendedName>
</protein>
<feature type="binding site" evidence="5">
    <location>
        <position position="48"/>
    </location>
    <ligand>
        <name>ATP</name>
        <dbReference type="ChEBI" id="CHEBI:30616"/>
    </ligand>
</feature>
<evidence type="ECO:0000256" key="5">
    <source>
        <dbReference type="PROSITE-ProRule" id="PRU10141"/>
    </source>
</evidence>
<dbReference type="InterPro" id="IPR011009">
    <property type="entry name" value="Kinase-like_dom_sf"/>
</dbReference>
<evidence type="ECO:0000256" key="7">
    <source>
        <dbReference type="SAM" id="MobiDB-lite"/>
    </source>
</evidence>
<keyword evidence="1" id="KW-0808">Transferase</keyword>
<dbReference type="GO" id="GO:0005524">
    <property type="term" value="F:ATP binding"/>
    <property type="evidence" value="ECO:0007669"/>
    <property type="project" value="UniProtKB-UniRule"/>
</dbReference>
<evidence type="ECO:0000256" key="1">
    <source>
        <dbReference type="ARBA" id="ARBA00022679"/>
    </source>
</evidence>
<dbReference type="PROSITE" id="PS00107">
    <property type="entry name" value="PROTEIN_KINASE_ATP"/>
    <property type="match status" value="1"/>
</dbReference>
<dbReference type="SMART" id="SM00220">
    <property type="entry name" value="S_TKc"/>
    <property type="match status" value="1"/>
</dbReference>
<dbReference type="Pfam" id="PF00069">
    <property type="entry name" value="Pkinase"/>
    <property type="match status" value="1"/>
</dbReference>
<evidence type="ECO:0000256" key="3">
    <source>
        <dbReference type="ARBA" id="ARBA00022777"/>
    </source>
</evidence>
<comment type="similarity">
    <text evidence="6">Belongs to the protein kinase superfamily.</text>
</comment>
<keyword evidence="4 5" id="KW-0067">ATP-binding</keyword>
<organism evidence="9">
    <name type="scientific">Prasinoderma coloniale</name>
    <dbReference type="NCBI Taxonomy" id="156133"/>
    <lineage>
        <taxon>Eukaryota</taxon>
        <taxon>Viridiplantae</taxon>
        <taxon>Prasinodermophyta</taxon>
        <taxon>Prasinodermophyceae</taxon>
        <taxon>Prasinodermales</taxon>
        <taxon>Prasinodermaceae</taxon>
        <taxon>Prasinoderma</taxon>
    </lineage>
</organism>
<evidence type="ECO:0000259" key="8">
    <source>
        <dbReference type="PROSITE" id="PS50011"/>
    </source>
</evidence>
<dbReference type="PANTHER" id="PTHR24347">
    <property type="entry name" value="SERINE/THREONINE-PROTEIN KINASE"/>
    <property type="match status" value="1"/>
</dbReference>
<dbReference type="PROSITE" id="PS00108">
    <property type="entry name" value="PROTEIN_KINASE_ST"/>
    <property type="match status" value="1"/>
</dbReference>
<dbReference type="CDD" id="cd05117">
    <property type="entry name" value="STKc_CAMK"/>
    <property type="match status" value="1"/>
</dbReference>
<feature type="region of interest" description="Disordered" evidence="7">
    <location>
        <begin position="381"/>
        <end position="423"/>
    </location>
</feature>
<feature type="compositionally biased region" description="Gly residues" evidence="7">
    <location>
        <begin position="391"/>
        <end position="402"/>
    </location>
</feature>
<name>A0A7R9TF43_9VIRI</name>
<gene>
    <name evidence="9" type="ORF">PCOL08062_LOCUS3207</name>
</gene>
<dbReference type="Gene3D" id="1.10.510.10">
    <property type="entry name" value="Transferase(Phosphotransferase) domain 1"/>
    <property type="match status" value="1"/>
</dbReference>
<dbReference type="PROSITE" id="PS50011">
    <property type="entry name" value="PROTEIN_KINASE_DOM"/>
    <property type="match status" value="1"/>
</dbReference>
<evidence type="ECO:0000256" key="4">
    <source>
        <dbReference type="ARBA" id="ARBA00022840"/>
    </source>
</evidence>
<dbReference type="FunFam" id="3.30.200.20:FF:000042">
    <property type="entry name" value="Aurora kinase A"/>
    <property type="match status" value="1"/>
</dbReference>
<sequence>MAPANGDLQLLKADYREAYKLGKTLGQGAFGKVKLATRRSDGIEVAVKLVNTNEWSERERKQFENEIRTLYELQHPNIVRLFDVYESEPRQYAMIMELASGGELFDRIQQRGSFSEQEAQFVMRKLLSALAYMHKKDIAHRDLKPENIMYATGEENSEPKLTDFGFAKKAQPIEEDVPAGATSPPPGALKTRLGSPNYVAPEILTSKTGYSTSVDIWSMGVILYILLCGYFPFYHENERELYRQIKAGKFDMPVEEWGHVSDNAKDLVRKMLQINPKKRITAHQALRHPWLRGEASSEIMPEETLKAFSDMNRIRKRSFKGAAQAIAAAVRTEKARGGEGKAEVGDVAVLAIQKARRAAAAAEEDKEYTNASMAFADEITSDEVRRPEPKGGAGRAAAGGAGAKKPMHPAQAGNSGGGSPMCTSCALM</sequence>
<keyword evidence="3" id="KW-0418">Kinase</keyword>
<dbReference type="FunFam" id="1.10.510.10:FF:000571">
    <property type="entry name" value="Maternal embryonic leucine zipper kinase"/>
    <property type="match status" value="1"/>
</dbReference>
<evidence type="ECO:0000313" key="9">
    <source>
        <dbReference type="EMBL" id="CAD8233759.1"/>
    </source>
</evidence>
<dbReference type="InterPro" id="IPR017441">
    <property type="entry name" value="Protein_kinase_ATP_BS"/>
</dbReference>
<feature type="domain" description="Protein kinase" evidence="8">
    <location>
        <begin position="19"/>
        <end position="291"/>
    </location>
</feature>
<accession>A0A7R9TF43</accession>
<proteinExistence type="inferred from homology"/>
<dbReference type="InterPro" id="IPR000719">
    <property type="entry name" value="Prot_kinase_dom"/>
</dbReference>
<evidence type="ECO:0000256" key="6">
    <source>
        <dbReference type="RuleBase" id="RU000304"/>
    </source>
</evidence>
<keyword evidence="2 5" id="KW-0547">Nucleotide-binding</keyword>
<dbReference type="GO" id="GO:0004674">
    <property type="term" value="F:protein serine/threonine kinase activity"/>
    <property type="evidence" value="ECO:0007669"/>
    <property type="project" value="UniProtKB-KW"/>
</dbReference>
<dbReference type="InterPro" id="IPR008271">
    <property type="entry name" value="Ser/Thr_kinase_AS"/>
</dbReference>
<evidence type="ECO:0000256" key="2">
    <source>
        <dbReference type="ARBA" id="ARBA00022741"/>
    </source>
</evidence>
<keyword evidence="6" id="KW-0723">Serine/threonine-protein kinase</keyword>
<dbReference type="AlphaFoldDB" id="A0A7R9TF43"/>
<dbReference type="EMBL" id="HBDZ01004195">
    <property type="protein sequence ID" value="CAD8233759.1"/>
    <property type="molecule type" value="Transcribed_RNA"/>
</dbReference>
<dbReference type="SUPFAM" id="SSF56112">
    <property type="entry name" value="Protein kinase-like (PK-like)"/>
    <property type="match status" value="1"/>
</dbReference>